<feature type="domain" description="EF-hand" evidence="2">
    <location>
        <begin position="59"/>
        <end position="94"/>
    </location>
</feature>
<gene>
    <name evidence="3" type="ORF">EHAR0213_LOCUS16637</name>
</gene>
<dbReference type="Pfam" id="PF13499">
    <property type="entry name" value="EF-hand_7"/>
    <property type="match status" value="1"/>
</dbReference>
<feature type="domain" description="EF-hand" evidence="2">
    <location>
        <begin position="15"/>
        <end position="50"/>
    </location>
</feature>
<dbReference type="GO" id="GO:0005509">
    <property type="term" value="F:calcium ion binding"/>
    <property type="evidence" value="ECO:0007669"/>
    <property type="project" value="InterPro"/>
</dbReference>
<name>A0A7S3NFH6_9SPIT</name>
<dbReference type="Gene3D" id="1.10.238.10">
    <property type="entry name" value="EF-hand"/>
    <property type="match status" value="1"/>
</dbReference>
<dbReference type="CDD" id="cd00051">
    <property type="entry name" value="EFh"/>
    <property type="match status" value="1"/>
</dbReference>
<dbReference type="InterPro" id="IPR011992">
    <property type="entry name" value="EF-hand-dom_pair"/>
</dbReference>
<dbReference type="PROSITE" id="PS00018">
    <property type="entry name" value="EF_HAND_1"/>
    <property type="match status" value="2"/>
</dbReference>
<dbReference type="InterPro" id="IPR002048">
    <property type="entry name" value="EF_hand_dom"/>
</dbReference>
<dbReference type="AlphaFoldDB" id="A0A7S3NFH6"/>
<sequence>MTSLDVKAILEDDDKLTDVAHTAFTQIDTDGSGFIERNEIKESLKYLFTSVEDGDQTGPTEEQVDEAFKEIDTSGDGKITFQEYKEFTKSIMTSIAEAS</sequence>
<keyword evidence="1" id="KW-0106">Calcium</keyword>
<organism evidence="3">
    <name type="scientific">Euplotes harpa</name>
    <dbReference type="NCBI Taxonomy" id="151035"/>
    <lineage>
        <taxon>Eukaryota</taxon>
        <taxon>Sar</taxon>
        <taxon>Alveolata</taxon>
        <taxon>Ciliophora</taxon>
        <taxon>Intramacronucleata</taxon>
        <taxon>Spirotrichea</taxon>
        <taxon>Hypotrichia</taxon>
        <taxon>Euplotida</taxon>
        <taxon>Euplotidae</taxon>
        <taxon>Euplotes</taxon>
    </lineage>
</organism>
<dbReference type="SUPFAM" id="SSF47473">
    <property type="entry name" value="EF-hand"/>
    <property type="match status" value="1"/>
</dbReference>
<dbReference type="SMART" id="SM00054">
    <property type="entry name" value="EFh"/>
    <property type="match status" value="2"/>
</dbReference>
<evidence type="ECO:0000313" key="3">
    <source>
        <dbReference type="EMBL" id="CAE0357718.1"/>
    </source>
</evidence>
<dbReference type="PROSITE" id="PS50222">
    <property type="entry name" value="EF_HAND_2"/>
    <property type="match status" value="2"/>
</dbReference>
<proteinExistence type="predicted"/>
<evidence type="ECO:0000259" key="2">
    <source>
        <dbReference type="PROSITE" id="PS50222"/>
    </source>
</evidence>
<protein>
    <recommendedName>
        <fullName evidence="2">EF-hand domain-containing protein</fullName>
    </recommendedName>
</protein>
<accession>A0A7S3NFH6</accession>
<dbReference type="EMBL" id="HBII01039491">
    <property type="protein sequence ID" value="CAE0357718.1"/>
    <property type="molecule type" value="Transcribed_RNA"/>
</dbReference>
<reference evidence="3" key="1">
    <citation type="submission" date="2021-01" db="EMBL/GenBank/DDBJ databases">
        <authorList>
            <person name="Corre E."/>
            <person name="Pelletier E."/>
            <person name="Niang G."/>
            <person name="Scheremetjew M."/>
            <person name="Finn R."/>
            <person name="Kale V."/>
            <person name="Holt S."/>
            <person name="Cochrane G."/>
            <person name="Meng A."/>
            <person name="Brown T."/>
            <person name="Cohen L."/>
        </authorList>
    </citation>
    <scope>NUCLEOTIDE SEQUENCE</scope>
    <source>
        <strain evidence="3">FSP1.4</strain>
    </source>
</reference>
<evidence type="ECO:0000256" key="1">
    <source>
        <dbReference type="ARBA" id="ARBA00022837"/>
    </source>
</evidence>
<dbReference type="InterPro" id="IPR018247">
    <property type="entry name" value="EF_Hand_1_Ca_BS"/>
</dbReference>